<evidence type="ECO:0000256" key="8">
    <source>
        <dbReference type="RuleBase" id="RU361169"/>
    </source>
</evidence>
<protein>
    <recommendedName>
        <fullName evidence="12">Polygalacturonase</fullName>
    </recommendedName>
</protein>
<evidence type="ECO:0008006" key="12">
    <source>
        <dbReference type="Google" id="ProtNLM"/>
    </source>
</evidence>
<dbReference type="GO" id="GO:0005975">
    <property type="term" value="P:carbohydrate metabolic process"/>
    <property type="evidence" value="ECO:0007669"/>
    <property type="project" value="InterPro"/>
</dbReference>
<dbReference type="GO" id="GO:0071555">
    <property type="term" value="P:cell wall organization"/>
    <property type="evidence" value="ECO:0007669"/>
    <property type="project" value="UniProtKB-KW"/>
</dbReference>
<evidence type="ECO:0000256" key="6">
    <source>
        <dbReference type="ARBA" id="ARBA00023295"/>
    </source>
</evidence>
<reference evidence="10" key="1">
    <citation type="submission" date="2022-04" db="EMBL/GenBank/DDBJ databases">
        <title>Carnegiea gigantea Genome sequencing and assembly v2.</title>
        <authorList>
            <person name="Copetti D."/>
            <person name="Sanderson M.J."/>
            <person name="Burquez A."/>
            <person name="Wojciechowski M.F."/>
        </authorList>
    </citation>
    <scope>NUCLEOTIDE SEQUENCE</scope>
    <source>
        <strain evidence="10">SGP5-SGP5p</strain>
        <tissue evidence="10">Aerial part</tissue>
    </source>
</reference>
<comment type="similarity">
    <text evidence="2 8">Belongs to the glycosyl hydrolase 28 family.</text>
</comment>
<accession>A0A9Q1Q8M8</accession>
<dbReference type="SUPFAM" id="SSF51126">
    <property type="entry name" value="Pectin lyase-like"/>
    <property type="match status" value="1"/>
</dbReference>
<keyword evidence="5 8" id="KW-0378">Hydrolase</keyword>
<evidence type="ECO:0000256" key="2">
    <source>
        <dbReference type="ARBA" id="ARBA00008834"/>
    </source>
</evidence>
<evidence type="ECO:0000313" key="10">
    <source>
        <dbReference type="EMBL" id="KAJ8432105.1"/>
    </source>
</evidence>
<keyword evidence="4" id="KW-0964">Secreted</keyword>
<comment type="subcellular location">
    <subcellularLocation>
        <location evidence="1">Secreted</location>
        <location evidence="1">Cell wall</location>
    </subcellularLocation>
</comment>
<dbReference type="OrthoDB" id="850923at2759"/>
<keyword evidence="11" id="KW-1185">Reference proteome</keyword>
<proteinExistence type="inferred from homology"/>
<dbReference type="Pfam" id="PF00295">
    <property type="entry name" value="Glyco_hydro_28"/>
    <property type="match status" value="1"/>
</dbReference>
<dbReference type="EMBL" id="JAKOGI010000635">
    <property type="protein sequence ID" value="KAJ8432105.1"/>
    <property type="molecule type" value="Genomic_DNA"/>
</dbReference>
<sequence length="181" mass="20064">MNFKFVVLFVLVYLLSSISHLHGAFFDYNVMDSGAKCDGKTNDRRAFISTWREACKSTRPSTMAIPARNCVLGPVEFEGPWKATNTSRVEVFKNIDQLTILGSGTFDGQGRLAWKNNNCAKTKICNLPANCRNMDLKNIVVDASIMRLNTNGIYNGRSNKVNITEVDINTGDDCISLGDGR</sequence>
<evidence type="ECO:0000313" key="11">
    <source>
        <dbReference type="Proteomes" id="UP001153076"/>
    </source>
</evidence>
<keyword evidence="6 8" id="KW-0326">Glycosidase</keyword>
<gene>
    <name evidence="10" type="ORF">Cgig2_010229</name>
</gene>
<dbReference type="GO" id="GO:0004650">
    <property type="term" value="F:polygalacturonase activity"/>
    <property type="evidence" value="ECO:0007669"/>
    <property type="project" value="InterPro"/>
</dbReference>
<keyword evidence="3" id="KW-0134">Cell wall</keyword>
<dbReference type="AlphaFoldDB" id="A0A9Q1Q8M8"/>
<dbReference type="Proteomes" id="UP001153076">
    <property type="component" value="Unassembled WGS sequence"/>
</dbReference>
<keyword evidence="9" id="KW-0732">Signal</keyword>
<evidence type="ECO:0000256" key="7">
    <source>
        <dbReference type="ARBA" id="ARBA00023316"/>
    </source>
</evidence>
<evidence type="ECO:0000256" key="3">
    <source>
        <dbReference type="ARBA" id="ARBA00022512"/>
    </source>
</evidence>
<dbReference type="InterPro" id="IPR000743">
    <property type="entry name" value="Glyco_hydro_28"/>
</dbReference>
<feature type="chain" id="PRO_5040469571" description="Polygalacturonase" evidence="9">
    <location>
        <begin position="24"/>
        <end position="181"/>
    </location>
</feature>
<dbReference type="InterPro" id="IPR012334">
    <property type="entry name" value="Pectin_lyas_fold"/>
</dbReference>
<feature type="signal peptide" evidence="9">
    <location>
        <begin position="1"/>
        <end position="23"/>
    </location>
</feature>
<comment type="caution">
    <text evidence="10">The sequence shown here is derived from an EMBL/GenBank/DDBJ whole genome shotgun (WGS) entry which is preliminary data.</text>
</comment>
<name>A0A9Q1Q8M8_9CARY</name>
<dbReference type="Gene3D" id="2.160.20.10">
    <property type="entry name" value="Single-stranded right-handed beta-helix, Pectin lyase-like"/>
    <property type="match status" value="2"/>
</dbReference>
<dbReference type="InterPro" id="IPR011050">
    <property type="entry name" value="Pectin_lyase_fold/virulence"/>
</dbReference>
<evidence type="ECO:0000256" key="5">
    <source>
        <dbReference type="ARBA" id="ARBA00022801"/>
    </source>
</evidence>
<organism evidence="10 11">
    <name type="scientific">Carnegiea gigantea</name>
    <dbReference type="NCBI Taxonomy" id="171969"/>
    <lineage>
        <taxon>Eukaryota</taxon>
        <taxon>Viridiplantae</taxon>
        <taxon>Streptophyta</taxon>
        <taxon>Embryophyta</taxon>
        <taxon>Tracheophyta</taxon>
        <taxon>Spermatophyta</taxon>
        <taxon>Magnoliopsida</taxon>
        <taxon>eudicotyledons</taxon>
        <taxon>Gunneridae</taxon>
        <taxon>Pentapetalae</taxon>
        <taxon>Caryophyllales</taxon>
        <taxon>Cactineae</taxon>
        <taxon>Cactaceae</taxon>
        <taxon>Cactoideae</taxon>
        <taxon>Echinocereeae</taxon>
        <taxon>Carnegiea</taxon>
    </lineage>
</organism>
<dbReference type="PANTHER" id="PTHR31375">
    <property type="match status" value="1"/>
</dbReference>
<keyword evidence="7" id="KW-0961">Cell wall biogenesis/degradation</keyword>
<evidence type="ECO:0000256" key="9">
    <source>
        <dbReference type="SAM" id="SignalP"/>
    </source>
</evidence>
<evidence type="ECO:0000256" key="1">
    <source>
        <dbReference type="ARBA" id="ARBA00004191"/>
    </source>
</evidence>
<evidence type="ECO:0000256" key="4">
    <source>
        <dbReference type="ARBA" id="ARBA00022525"/>
    </source>
</evidence>